<sequence length="100" mass="11537">MQYSARLSLLPALIASAFPLYAADTTDSEHYTATLPTVTVVGQSDTSVLKGYINYDEAAVTRNGQLIKETPQTVRYAQHPEKQKLRHERFEFYPRRQRRY</sequence>
<feature type="chain" id="PRO_5002131473" evidence="1">
    <location>
        <begin position="23"/>
        <end position="100"/>
    </location>
</feature>
<dbReference type="PATRIC" id="fig|1056807.3.peg.1633"/>
<gene>
    <name evidence="2" type="ORF">MCC93_17040</name>
</gene>
<feature type="signal peptide" evidence="1">
    <location>
        <begin position="1"/>
        <end position="22"/>
    </location>
</feature>
<protein>
    <submittedName>
        <fullName evidence="2">TonB-denpendent receptor</fullName>
    </submittedName>
</protein>
<proteinExistence type="predicted"/>
<dbReference type="Proteomes" id="UP000031390">
    <property type="component" value="Unassembled WGS sequence"/>
</dbReference>
<evidence type="ECO:0000256" key="1">
    <source>
        <dbReference type="SAM" id="SignalP"/>
    </source>
</evidence>
<accession>A0A0C1EDN0</accession>
<dbReference type="AlphaFoldDB" id="A0A0C1EDN0"/>
<organism evidence="2 3">
    <name type="scientific">Morococcus cerebrosus</name>
    <dbReference type="NCBI Taxonomy" id="1056807"/>
    <lineage>
        <taxon>Bacteria</taxon>
        <taxon>Pseudomonadati</taxon>
        <taxon>Pseudomonadota</taxon>
        <taxon>Betaproteobacteria</taxon>
        <taxon>Neisseriales</taxon>
        <taxon>Neisseriaceae</taxon>
        <taxon>Morococcus</taxon>
    </lineage>
</organism>
<evidence type="ECO:0000313" key="3">
    <source>
        <dbReference type="Proteomes" id="UP000031390"/>
    </source>
</evidence>
<dbReference type="EMBL" id="JUFZ01000079">
    <property type="protein sequence ID" value="KIC06913.1"/>
    <property type="molecule type" value="Genomic_DNA"/>
</dbReference>
<evidence type="ECO:0000313" key="2">
    <source>
        <dbReference type="EMBL" id="KIC06913.1"/>
    </source>
</evidence>
<keyword evidence="2" id="KW-0675">Receptor</keyword>
<comment type="caution">
    <text evidence="2">The sequence shown here is derived from an EMBL/GenBank/DDBJ whole genome shotgun (WGS) entry which is preliminary data.</text>
</comment>
<name>A0A0C1EDN0_9NEIS</name>
<keyword evidence="1" id="KW-0732">Signal</keyword>
<reference evidence="2 3" key="1">
    <citation type="submission" date="2014-12" db="EMBL/GenBank/DDBJ databases">
        <title>Genome sequence of Morococcus cerebrosus.</title>
        <authorList>
            <person name="Shin S.-K."/>
            <person name="Yi H."/>
        </authorList>
    </citation>
    <scope>NUCLEOTIDE SEQUENCE [LARGE SCALE GENOMIC DNA]</scope>
    <source>
        <strain evidence="2 3">CIP 81.93</strain>
    </source>
</reference>